<name>A0A3M2MAU1_9ACTN</name>
<sequence>MTVLVEKKRPKALISRRRLLPDTVTIDGVRWGVDVVEAGPAPTLGAGLVAPDGTTTLAGPIDAAFRPPRQGCGISNQVTGNVTATYGATVIDLTDNAPAMLTAAHAVGRSNQAKAGESIIQPGFAANAGTQPIGTLKRYVPLQDGTEVDAALAGFASGIGNTTAVANDLMPEISPTHPAVGMTIAGNNYGFCYLTVAETTRTQLNFKFPNATSASNCTKAPTVGMKLEKVGRTSAYSSGTVMSIGNTIKVDAGSPVGQITIKNVIFVPFFSLLGDSGSIACEGGDGKTYPDFGLIPCPLLGTIGSYYGFDLTSENALADQLRDSYLMQSPVGRLLIQGTYMNSQMVKDRLAGKTPTTEEQYYAQQFHTRYRDFIANVITDPTSTATVTEQHLRDTVFIMDGLSQSVLTAEEAKAAWTMYDQVLVKMLGMNRTQMIAFMNNDALAQQVYTALKAVPTVDMTPSAPFE</sequence>
<comment type="caution">
    <text evidence="1">The sequence shown here is derived from an EMBL/GenBank/DDBJ whole genome shotgun (WGS) entry which is preliminary data.</text>
</comment>
<keyword evidence="2" id="KW-1185">Reference proteome</keyword>
<dbReference type="AlphaFoldDB" id="A0A3M2MAU1"/>
<proteinExistence type="predicted"/>
<evidence type="ECO:0000313" key="2">
    <source>
        <dbReference type="Proteomes" id="UP000282674"/>
    </source>
</evidence>
<accession>A0A3M2MAU1</accession>
<evidence type="ECO:0000313" key="1">
    <source>
        <dbReference type="EMBL" id="RMI46609.1"/>
    </source>
</evidence>
<dbReference type="Proteomes" id="UP000282674">
    <property type="component" value="Unassembled WGS sequence"/>
</dbReference>
<protein>
    <submittedName>
        <fullName evidence="1">Uncharacterized protein</fullName>
    </submittedName>
</protein>
<organism evidence="1 2">
    <name type="scientific">Actinomadura harenae</name>
    <dbReference type="NCBI Taxonomy" id="2483351"/>
    <lineage>
        <taxon>Bacteria</taxon>
        <taxon>Bacillati</taxon>
        <taxon>Actinomycetota</taxon>
        <taxon>Actinomycetes</taxon>
        <taxon>Streptosporangiales</taxon>
        <taxon>Thermomonosporaceae</taxon>
        <taxon>Actinomadura</taxon>
    </lineage>
</organism>
<gene>
    <name evidence="1" type="ORF">EBO15_06700</name>
</gene>
<dbReference type="EMBL" id="RFFG01000008">
    <property type="protein sequence ID" value="RMI46609.1"/>
    <property type="molecule type" value="Genomic_DNA"/>
</dbReference>
<reference evidence="1 2" key="1">
    <citation type="submission" date="2018-10" db="EMBL/GenBank/DDBJ databases">
        <title>Isolation from soil.</title>
        <authorList>
            <person name="Hu J."/>
        </authorList>
    </citation>
    <scope>NUCLEOTIDE SEQUENCE [LARGE SCALE GENOMIC DNA]</scope>
    <source>
        <strain evidence="1 2">NEAU-Ht49</strain>
    </source>
</reference>